<sequence length="647" mass="66895">MPHYTPLIATIVIGLVLAFILGLIAHRLRISPLVGYLLAGVLAGPFTPGFVADQNLANELAEIGVILLMFGVGLHFSLKDLMSVKAIAVPGAIVQIAVATLLGVGLGWAVGWSIAGSVVFGLALSVASTVVLLRSLQERRLIDTDRGRIAVGWLIVEDLAMVLALVLLPALAEILTGGQASGAGLAARSGYGLIGILAITIGKVVAFVALMLIVGRRVIPWLLHYVAHTGSRELFRLAVLAIALGVAFGAATLFGVSFALGAFFAGMILSESPLSQRATEETLPLRDAFAVLFFVSVGMLFDPSIVLREPLLLVATLAIILVGKSIAAFLIVRAFGYAKSTALTISASLAQIGEFSFILAALGVDLGLLNQTGRDLILAGAILSILLNPLAFAFAKLILQRSDEKKKDAPTVAPPAEAPAPAPAAEAPVHEDAPALVPTALTDHTIVVGFGRVGRIVTEKLKEEGRAYLVIENGGERAKEAREAGAEVIVGNAVEAEVLAAANPTSARHLLVAIPDAFEAGQIVSKARAINPLIEIIARGRTEAEVAHLVSYGANLAIMGEREIALGMVACINQVPEGAPTSASEPGPTTEAQPPASDDIAATDVTSAAEAPGAETPSEMPEAARETIEAGEPEPLGGSPEKGTEPA</sequence>
<feature type="transmembrane region" description="Helical" evidence="8">
    <location>
        <begin position="148"/>
        <end position="171"/>
    </location>
</feature>
<dbReference type="InterPro" id="IPR006153">
    <property type="entry name" value="Cation/H_exchanger_TM"/>
</dbReference>
<feature type="domain" description="RCK N-terminal" evidence="9">
    <location>
        <begin position="442"/>
        <end position="559"/>
    </location>
</feature>
<dbReference type="Gene3D" id="1.20.1530.20">
    <property type="match status" value="1"/>
</dbReference>
<keyword evidence="11" id="KW-1185">Reference proteome</keyword>
<keyword evidence="6 8" id="KW-0472">Membrane</keyword>
<dbReference type="PANTHER" id="PTHR42751:SF1">
    <property type="entry name" value="CATION_PROTON ANTIPORTER YBAL-RELATED"/>
    <property type="match status" value="1"/>
</dbReference>
<dbReference type="Gene3D" id="3.40.50.720">
    <property type="entry name" value="NAD(P)-binding Rossmann-like Domain"/>
    <property type="match status" value="1"/>
</dbReference>
<feature type="transmembrane region" description="Helical" evidence="8">
    <location>
        <begin position="191"/>
        <end position="214"/>
    </location>
</feature>
<feature type="transmembrane region" description="Helical" evidence="8">
    <location>
        <begin position="114"/>
        <end position="136"/>
    </location>
</feature>
<feature type="transmembrane region" description="Helical" evidence="8">
    <location>
        <begin position="342"/>
        <end position="364"/>
    </location>
</feature>
<name>A0ABU0H3D6_9HYPH</name>
<keyword evidence="3" id="KW-0813">Transport</keyword>
<evidence type="ECO:0000256" key="7">
    <source>
        <dbReference type="SAM" id="MobiDB-lite"/>
    </source>
</evidence>
<feature type="transmembrane region" description="Helical" evidence="8">
    <location>
        <begin position="314"/>
        <end position="336"/>
    </location>
</feature>
<dbReference type="EMBL" id="JAUSVO010000001">
    <property type="protein sequence ID" value="MDQ0436802.1"/>
    <property type="molecule type" value="Genomic_DNA"/>
</dbReference>
<evidence type="ECO:0000256" key="8">
    <source>
        <dbReference type="SAM" id="Phobius"/>
    </source>
</evidence>
<feature type="transmembrane region" description="Helical" evidence="8">
    <location>
        <begin position="235"/>
        <end position="268"/>
    </location>
</feature>
<dbReference type="RefSeq" id="WP_266347686.1">
    <property type="nucleotide sequence ID" value="NZ_JAPKNG010000001.1"/>
</dbReference>
<feature type="transmembrane region" description="Helical" evidence="8">
    <location>
        <begin position="33"/>
        <end position="51"/>
    </location>
</feature>
<feature type="region of interest" description="Disordered" evidence="7">
    <location>
        <begin position="577"/>
        <end position="647"/>
    </location>
</feature>
<feature type="transmembrane region" description="Helical" evidence="8">
    <location>
        <begin position="288"/>
        <end position="307"/>
    </location>
</feature>
<evidence type="ECO:0000256" key="4">
    <source>
        <dbReference type="ARBA" id="ARBA00022692"/>
    </source>
</evidence>
<feature type="transmembrane region" description="Helical" evidence="8">
    <location>
        <begin position="6"/>
        <end position="26"/>
    </location>
</feature>
<comment type="similarity">
    <text evidence="2">Belongs to the monovalent cation:proton antiporter 2 (CPA2) transporter (TC 2.A.37) family.</text>
</comment>
<feature type="transmembrane region" description="Helical" evidence="8">
    <location>
        <begin position="88"/>
        <end position="108"/>
    </location>
</feature>
<proteinExistence type="inferred from homology"/>
<evidence type="ECO:0000256" key="1">
    <source>
        <dbReference type="ARBA" id="ARBA00004141"/>
    </source>
</evidence>
<evidence type="ECO:0000256" key="5">
    <source>
        <dbReference type="ARBA" id="ARBA00022989"/>
    </source>
</evidence>
<evidence type="ECO:0000313" key="10">
    <source>
        <dbReference type="EMBL" id="MDQ0436802.1"/>
    </source>
</evidence>
<dbReference type="PANTHER" id="PTHR42751">
    <property type="entry name" value="SODIUM/HYDROGEN EXCHANGER FAMILY/TRKA DOMAIN PROTEIN"/>
    <property type="match status" value="1"/>
</dbReference>
<gene>
    <name evidence="10" type="ORF">QO014_001172</name>
</gene>
<keyword evidence="4 8" id="KW-0812">Transmembrane</keyword>
<comment type="subcellular location">
    <subcellularLocation>
        <location evidence="1">Membrane</location>
        <topology evidence="1">Multi-pass membrane protein</topology>
    </subcellularLocation>
</comment>
<feature type="transmembrane region" description="Helical" evidence="8">
    <location>
        <begin position="376"/>
        <end position="399"/>
    </location>
</feature>
<dbReference type="NCBIfam" id="NF007950">
    <property type="entry name" value="PRK10669.1"/>
    <property type="match status" value="1"/>
</dbReference>
<feature type="region of interest" description="Disordered" evidence="7">
    <location>
        <begin position="408"/>
        <end position="429"/>
    </location>
</feature>
<dbReference type="Proteomes" id="UP001241603">
    <property type="component" value="Unassembled WGS sequence"/>
</dbReference>
<evidence type="ECO:0000256" key="6">
    <source>
        <dbReference type="ARBA" id="ARBA00023136"/>
    </source>
</evidence>
<keyword evidence="5 8" id="KW-1133">Transmembrane helix</keyword>
<evidence type="ECO:0000259" key="9">
    <source>
        <dbReference type="PROSITE" id="PS51201"/>
    </source>
</evidence>
<feature type="compositionally biased region" description="Pro residues" evidence="7">
    <location>
        <begin position="412"/>
        <end position="422"/>
    </location>
</feature>
<evidence type="ECO:0000313" key="11">
    <source>
        <dbReference type="Proteomes" id="UP001241603"/>
    </source>
</evidence>
<evidence type="ECO:0000256" key="3">
    <source>
        <dbReference type="ARBA" id="ARBA00022448"/>
    </source>
</evidence>
<dbReference type="InterPro" id="IPR038770">
    <property type="entry name" value="Na+/solute_symporter_sf"/>
</dbReference>
<dbReference type="PROSITE" id="PS51201">
    <property type="entry name" value="RCK_N"/>
    <property type="match status" value="1"/>
</dbReference>
<organism evidence="10 11">
    <name type="scientific">Kaistia dalseonensis</name>
    <dbReference type="NCBI Taxonomy" id="410840"/>
    <lineage>
        <taxon>Bacteria</taxon>
        <taxon>Pseudomonadati</taxon>
        <taxon>Pseudomonadota</taxon>
        <taxon>Alphaproteobacteria</taxon>
        <taxon>Hyphomicrobiales</taxon>
        <taxon>Kaistiaceae</taxon>
        <taxon>Kaistia</taxon>
    </lineage>
</organism>
<evidence type="ECO:0000256" key="2">
    <source>
        <dbReference type="ARBA" id="ARBA00005551"/>
    </source>
</evidence>
<comment type="caution">
    <text evidence="10">The sequence shown here is derived from an EMBL/GenBank/DDBJ whole genome shotgun (WGS) entry which is preliminary data.</text>
</comment>
<dbReference type="InterPro" id="IPR003148">
    <property type="entry name" value="RCK_N"/>
</dbReference>
<dbReference type="Pfam" id="PF02254">
    <property type="entry name" value="TrkA_N"/>
    <property type="match status" value="1"/>
</dbReference>
<dbReference type="InterPro" id="IPR036291">
    <property type="entry name" value="NAD(P)-bd_dom_sf"/>
</dbReference>
<protein>
    <submittedName>
        <fullName evidence="10">CPA2 family monovalent cation:H+ antiporter-2</fullName>
    </submittedName>
</protein>
<dbReference type="Pfam" id="PF00999">
    <property type="entry name" value="Na_H_Exchanger"/>
    <property type="match status" value="1"/>
</dbReference>
<accession>A0ABU0H3D6</accession>
<dbReference type="SUPFAM" id="SSF51735">
    <property type="entry name" value="NAD(P)-binding Rossmann-fold domains"/>
    <property type="match status" value="1"/>
</dbReference>
<feature type="transmembrane region" description="Helical" evidence="8">
    <location>
        <begin position="57"/>
        <end position="76"/>
    </location>
</feature>
<reference evidence="10 11" key="1">
    <citation type="submission" date="2023-07" db="EMBL/GenBank/DDBJ databases">
        <title>Genomic Encyclopedia of Type Strains, Phase IV (KMG-IV): sequencing the most valuable type-strain genomes for metagenomic binning, comparative biology and taxonomic classification.</title>
        <authorList>
            <person name="Goeker M."/>
        </authorList>
    </citation>
    <scope>NUCLEOTIDE SEQUENCE [LARGE SCALE GENOMIC DNA]</scope>
    <source>
        <strain evidence="10 11">B6-8</strain>
    </source>
</reference>